<dbReference type="Proteomes" id="UP000520814">
    <property type="component" value="Unassembled WGS sequence"/>
</dbReference>
<comment type="caution">
    <text evidence="1">The sequence shown here is derived from an EMBL/GenBank/DDBJ whole genome shotgun (WGS) entry which is preliminary data.</text>
</comment>
<protein>
    <submittedName>
        <fullName evidence="1">Uncharacterized protein</fullName>
    </submittedName>
</protein>
<evidence type="ECO:0000313" key="2">
    <source>
        <dbReference type="Proteomes" id="UP000520814"/>
    </source>
</evidence>
<gene>
    <name evidence="1" type="ORF">HNQ39_000278</name>
</gene>
<evidence type="ECO:0000313" key="1">
    <source>
        <dbReference type="EMBL" id="MBB6048516.1"/>
    </source>
</evidence>
<reference evidence="1 2" key="1">
    <citation type="submission" date="2020-08" db="EMBL/GenBank/DDBJ databases">
        <title>Genomic Encyclopedia of Type Strains, Phase IV (KMG-IV): sequencing the most valuable type-strain genomes for metagenomic binning, comparative biology and taxonomic classification.</title>
        <authorList>
            <person name="Goeker M."/>
        </authorList>
    </citation>
    <scope>NUCLEOTIDE SEQUENCE [LARGE SCALE GENOMIC DNA]</scope>
    <source>
        <strain evidence="1 2">DSM 23562</strain>
    </source>
</reference>
<dbReference type="InterPro" id="IPR011044">
    <property type="entry name" value="Quino_amine_DH_bsu"/>
</dbReference>
<sequence>MVPVVPALVVFTAQASAPRYFTNAENVRRIATGKSFVAFATSGGVRVFERASQKWRVYTQNDGLPTHNIHDVVFDKAKPDTLWVLCGSWGDWANEQPEPDLRIVTLDLASGKVESVAPPIAAPRTARMGYQFFLDYRLSVSDGWAFVFTDKGAALAWDRAAKAWRRQVTVEPTPPRASAYPGHVSSLQLVGSSGSTLAFFIQTKLRYINQSQVVPGANGQPPTVVNTMIPMGDELPPHILLYDRQTGRGTRHPIGQGLMGQTTVQPAVAGRPSTILMGGRPARLVPDTRPGTFLIESLASEFTPNSPGEGYTATHTLVRHRVAPNLKEPVLIGSEKITNQQATPIQQAMRNSTPFWTDFVLDGNTLWVANYNDPNYPQSAGIARLDLATGKWERFKPSVTGIAANFASITKTKQGIFSMSRSVLPKRYDPKLDDFTAPQNLSETDFFDSPILPDPRAMPKNEEEQSFWASLRTLGRSGNQLLVFGPAEASRRFERQGNEFKSFPIKYDTLFFYDIPTKKLTKLEMRGLEGLVPKSAGFTESTLFFLTEEKAPDERRGAPVVIRWDSNTGAVKRYPESLFREVSVAAQRAAGLRQQVDLKQRQTQRNEQLKRFPQVAIPPVVLRPPMEFLLPLRGSFLTATGTTWLRLDQHLFRYDASRDTWTAEGLADSLSPEGETALWKQTGPESWRFEGFEARRLRGEVARWSAETGWQKLLLGESGRAAGNSVLYHDDTLWLTGVGVLRLPRSTWTFQKAP</sequence>
<name>A0A7W9SKX5_ARMRO</name>
<dbReference type="EMBL" id="JACHGW010000001">
    <property type="protein sequence ID" value="MBB6048516.1"/>
    <property type="molecule type" value="Genomic_DNA"/>
</dbReference>
<dbReference type="RefSeq" id="WP_184192158.1">
    <property type="nucleotide sequence ID" value="NZ_JACHGW010000001.1"/>
</dbReference>
<keyword evidence="2" id="KW-1185">Reference proteome</keyword>
<dbReference type="AlphaFoldDB" id="A0A7W9SKX5"/>
<organism evidence="1 2">
    <name type="scientific">Armatimonas rosea</name>
    <dbReference type="NCBI Taxonomy" id="685828"/>
    <lineage>
        <taxon>Bacteria</taxon>
        <taxon>Bacillati</taxon>
        <taxon>Armatimonadota</taxon>
        <taxon>Armatimonadia</taxon>
        <taxon>Armatimonadales</taxon>
        <taxon>Armatimonadaceae</taxon>
        <taxon>Armatimonas</taxon>
    </lineage>
</organism>
<proteinExistence type="predicted"/>
<accession>A0A7W9SKX5</accession>
<dbReference type="SUPFAM" id="SSF50969">
    <property type="entry name" value="YVTN repeat-like/Quinoprotein amine dehydrogenase"/>
    <property type="match status" value="1"/>
</dbReference>